<feature type="region of interest" description="Disordered" evidence="2">
    <location>
        <begin position="307"/>
        <end position="329"/>
    </location>
</feature>
<reference evidence="4" key="1">
    <citation type="journal article" date="2021" name="Nat. Commun.">
        <title>Genetic determinants of endophytism in the Arabidopsis root mycobiome.</title>
        <authorList>
            <person name="Mesny F."/>
            <person name="Miyauchi S."/>
            <person name="Thiergart T."/>
            <person name="Pickel B."/>
            <person name="Atanasova L."/>
            <person name="Karlsson M."/>
            <person name="Huettel B."/>
            <person name="Barry K.W."/>
            <person name="Haridas S."/>
            <person name="Chen C."/>
            <person name="Bauer D."/>
            <person name="Andreopoulos W."/>
            <person name="Pangilinan J."/>
            <person name="LaButti K."/>
            <person name="Riley R."/>
            <person name="Lipzen A."/>
            <person name="Clum A."/>
            <person name="Drula E."/>
            <person name="Henrissat B."/>
            <person name="Kohler A."/>
            <person name="Grigoriev I.V."/>
            <person name="Martin F.M."/>
            <person name="Hacquard S."/>
        </authorList>
    </citation>
    <scope>NUCLEOTIDE SEQUENCE</scope>
    <source>
        <strain evidence="4">MPI-CAGE-CH-0243</strain>
    </source>
</reference>
<comment type="caution">
    <text evidence="4">The sequence shown here is derived from an EMBL/GenBank/DDBJ whole genome shotgun (WGS) entry which is preliminary data.</text>
</comment>
<dbReference type="OrthoDB" id="20872at2759"/>
<sequence length="1584" mass="180608">MADTIAHQARECHDLLYESALKAKERLLYVHRFLLGKDDTENITENVGTMHKGEEIVALIQNQTGRFNIWTSNIGVFAPLRLSMDYRLRDAPEIHSLVLKLLHSLRGNLGHLISTLAQSLHGKATDHESHLLESTVPLDDSNTALSSTDTVKTAIEAVSSNLARLNRLSNAIHRAGTDSRNTKALKFKWRDEEGNDIGPAWEQHFALELCKRKYPHCSDIIQERLAAAMLTRRKRLLYRQSRRKKLAINTSRPEKKPTIKIDINEIAMARPASQAPSKPATAEDTPKIVPHMLPPKSIRTLDTAATPFDPERMHHPMGTSRVSTARSVPMDDETRLHFPPHPETGGLEEIVCPYCCLVLREQDLTKPNWWKRHVIQDLDPFVCLVEDCSKSYELFNDEKDWIDHIRLEHRLQWRCAAKSHRKNPKIFSTRQDFELHMLEDHVGSFPESQLSLLAENSARPVGPVFDSCPLCDPAAEQELDPGNGIIRSPLDRHILNHMIFLALRSLPWIEDGEEVASSDRTTRPPTRGTVRDIFTEDANMDQTEQAARSPIESPLDESSQYTPDEPSSRQLEWGIILSSQPTGSLCFDPILHSFLIKSTYLQLYMKHYPKLDTKACEPYRPSHNSWFNKHPSVISWKKSKTEVLFLTGGAGTGKRTTLEFAMQHAKQHAMSTSPIICPLVLETRRSQTINQILLDLEHSLHLALLERMRCFPRGISSAPENSTTFQERVEAFSIEKLVDYQLRECLDTCGIQIFLYLKERSWEVLPLFLRRLGEMKSKNGPRSRLQLMIACRYAPDMRNFDFSYSELRIHDYVIPNVQRNVLDSGKTVWINNTQYCEENDITNATRIAASTCKVPLRDRRKEFYRGLIINLLCAPFERPTMAELLDAFNLRLLAIDYDLFHPPIDIQQLSNFSHAQEELMRVLSDCTNGLIHVLNRDGGQIVDFIHLGARDIVREEFYTIEEQMSIQPLPIDWGEILPWIATENTISKRVWGGPFGSYMLRNLPSWIETAIMATEPLEYHLNSLMWDGLIVRWATACRARGDDLRSLSPDSSTKLVHIAAAYHLAHFFQLIKNYEEINPHFDINSMDSRGRTPRQIAQFHSYDYIVVMIDEIEQKSSWSFDWGSIWKKKRKGKGNVPNTLDFDFGALHSIRPALSIEEEQSSSPDDEFGSGSYDIKERQHERFTKSVEQEDEPIDHIVDQQGTQTASDFPGFKQKSQTIKEDSVQQFPISVDEDFEFRFIPNRAHGAISQSTVCCCNCGGYTDDSITCPKCSNTRCSECAILYPHVSLQSGEWVCHVCCRLHQVAPPISEKARCECSHGICMQCGLPGDTIRLYVVGHNDKNISLWERTWNESNLKNEIRGELVSELPQDNAAVDMTTIPEQIELETDGMSSKEIEAMEDGEQVDERKIRNQNQDEDNIQPEDELRLKTDPETSHQRFLDTNEYPSDADNLQPGVIRHPPQFKKGDRVLYRYSNQHFDTQIPTIIYEVIPGATLWDEHQYVVTENESFGRCKESSLTRALTILSDPLDTAEDTNLQAQLSELGSGAQQNSVDTNAQDDQLPEQIPKNGLVLGNPDSVQSISPNV</sequence>
<proteinExistence type="predicted"/>
<dbReference type="PANTHER" id="PTHR35391:SF7">
    <property type="entry name" value="C2H2-TYPE DOMAIN-CONTAINING PROTEIN"/>
    <property type="match status" value="1"/>
</dbReference>
<evidence type="ECO:0000313" key="5">
    <source>
        <dbReference type="Proteomes" id="UP000700596"/>
    </source>
</evidence>
<name>A0A9P9DVA7_9PLEO</name>
<dbReference type="EMBL" id="JAGMWT010000007">
    <property type="protein sequence ID" value="KAH7125707.1"/>
    <property type="molecule type" value="Genomic_DNA"/>
</dbReference>
<feature type="compositionally biased region" description="Basic and acidic residues" evidence="2">
    <location>
        <begin position="1423"/>
        <end position="1440"/>
    </location>
</feature>
<feature type="region of interest" description="Disordered" evidence="2">
    <location>
        <begin position="514"/>
        <end position="567"/>
    </location>
</feature>
<feature type="region of interest" description="Disordered" evidence="2">
    <location>
        <begin position="270"/>
        <end position="293"/>
    </location>
</feature>
<feature type="domain" description="Nephrocystin 3-like N-terminal" evidence="3">
    <location>
        <begin position="625"/>
        <end position="740"/>
    </location>
</feature>
<protein>
    <recommendedName>
        <fullName evidence="3">Nephrocystin 3-like N-terminal domain-containing protein</fullName>
    </recommendedName>
</protein>
<evidence type="ECO:0000256" key="1">
    <source>
        <dbReference type="ARBA" id="ARBA00022737"/>
    </source>
</evidence>
<accession>A0A9P9DVA7</accession>
<feature type="region of interest" description="Disordered" evidence="2">
    <location>
        <begin position="1543"/>
        <end position="1584"/>
    </location>
</feature>
<organism evidence="4 5">
    <name type="scientific">Dendryphion nanum</name>
    <dbReference type="NCBI Taxonomy" id="256645"/>
    <lineage>
        <taxon>Eukaryota</taxon>
        <taxon>Fungi</taxon>
        <taxon>Dikarya</taxon>
        <taxon>Ascomycota</taxon>
        <taxon>Pezizomycotina</taxon>
        <taxon>Dothideomycetes</taxon>
        <taxon>Pleosporomycetidae</taxon>
        <taxon>Pleosporales</taxon>
        <taxon>Torulaceae</taxon>
        <taxon>Dendryphion</taxon>
    </lineage>
</organism>
<gene>
    <name evidence="4" type="ORF">B0J11DRAFT_312300</name>
</gene>
<keyword evidence="1" id="KW-0677">Repeat</keyword>
<dbReference type="Pfam" id="PF24883">
    <property type="entry name" value="NPHP3_N"/>
    <property type="match status" value="1"/>
</dbReference>
<dbReference type="PANTHER" id="PTHR35391">
    <property type="entry name" value="C2H2-TYPE DOMAIN-CONTAINING PROTEIN-RELATED"/>
    <property type="match status" value="1"/>
</dbReference>
<evidence type="ECO:0000313" key="4">
    <source>
        <dbReference type="EMBL" id="KAH7125707.1"/>
    </source>
</evidence>
<feature type="region of interest" description="Disordered" evidence="2">
    <location>
        <begin position="1398"/>
        <end position="1459"/>
    </location>
</feature>
<feature type="compositionally biased region" description="Polar residues" evidence="2">
    <location>
        <begin position="1575"/>
        <end position="1584"/>
    </location>
</feature>
<dbReference type="InterPro" id="IPR056884">
    <property type="entry name" value="NPHP3-like_N"/>
</dbReference>
<keyword evidence="5" id="KW-1185">Reference proteome</keyword>
<evidence type="ECO:0000259" key="3">
    <source>
        <dbReference type="Pfam" id="PF24883"/>
    </source>
</evidence>
<feature type="compositionally biased region" description="Polar residues" evidence="2">
    <location>
        <begin position="1543"/>
        <end position="1557"/>
    </location>
</feature>
<dbReference type="Proteomes" id="UP000700596">
    <property type="component" value="Unassembled WGS sequence"/>
</dbReference>
<evidence type="ECO:0000256" key="2">
    <source>
        <dbReference type="SAM" id="MobiDB-lite"/>
    </source>
</evidence>